<dbReference type="Gene3D" id="3.40.630.30">
    <property type="match status" value="1"/>
</dbReference>
<feature type="compositionally biased region" description="Basic and acidic residues" evidence="1">
    <location>
        <begin position="395"/>
        <end position="404"/>
    </location>
</feature>
<protein>
    <submittedName>
        <fullName evidence="3">Uu.00g139930.m01.CDS01</fullName>
    </submittedName>
</protein>
<dbReference type="Pfam" id="PF09337">
    <property type="entry name" value="zf-H2C2"/>
    <property type="match status" value="1"/>
</dbReference>
<reference evidence="3" key="1">
    <citation type="submission" date="2023-10" db="EMBL/GenBank/DDBJ databases">
        <authorList>
            <person name="Hackl T."/>
        </authorList>
    </citation>
    <scope>NUCLEOTIDE SEQUENCE</scope>
</reference>
<dbReference type="AlphaFoldDB" id="A0AAI8VR67"/>
<feature type="non-terminal residue" evidence="3">
    <location>
        <position position="480"/>
    </location>
</feature>
<proteinExistence type="predicted"/>
<feature type="compositionally biased region" description="Basic residues" evidence="1">
    <location>
        <begin position="411"/>
        <end position="421"/>
    </location>
</feature>
<feature type="region of interest" description="Disordered" evidence="1">
    <location>
        <begin position="1"/>
        <end position="27"/>
    </location>
</feature>
<gene>
    <name evidence="3" type="ORF">KHLLAP_LOCUS9435</name>
</gene>
<dbReference type="GO" id="GO:0016747">
    <property type="term" value="F:acyltransferase activity, transferring groups other than amino-acyl groups"/>
    <property type="evidence" value="ECO:0007669"/>
    <property type="project" value="InterPro"/>
</dbReference>
<evidence type="ECO:0000313" key="4">
    <source>
        <dbReference type="Proteomes" id="UP001295740"/>
    </source>
</evidence>
<dbReference type="Gene3D" id="1.10.340.70">
    <property type="match status" value="1"/>
</dbReference>
<dbReference type="Proteomes" id="UP001295740">
    <property type="component" value="Unassembled WGS sequence"/>
</dbReference>
<sequence length="480" mass="53189">MDDPSSPTIHRVSGATPYPDPNKPGLPASIAPRQVTLRDRQTIATIVPFISRDQVPASLLAYLSDQFAKEIEGGDTYPMIDPMPLEKFSAYWFQNFAGIMLIGQVDSADEVAEDKDWSRECLGSFYIKPNYPGRSSHVCNAGFLVTDAARNRGVGRLMGETYLDWAPKLGYTYSVFNLVYETNVASCKIWDALGFKRIGRVKGCGDLKSYADRLIDAIIYGRDLGAGAEVAGDTLLVSEERFDKIKFYLKYGRYPDGSDRAEKSRLRSAATHYKLLDNDVLMLKDKEVISDPARQMAIARQIHEVGNHAGINKTTAVIAEKHHWSRIKETVSDVIRTCDQCKELGKMASSSSAIQNQNQTQNFNASRRFASVNETRGMSVSPAPPNMSAASPDPRSGDVEDKGRILGLQHHPMHQHHHPPHHHEMPSALGGPPNPYANPSDISILLNPPLQTPSSPGLHDRHLHHPMLQDHMHHDSAAET</sequence>
<organism evidence="3 4">
    <name type="scientific">Anthostomella pinea</name>
    <dbReference type="NCBI Taxonomy" id="933095"/>
    <lineage>
        <taxon>Eukaryota</taxon>
        <taxon>Fungi</taxon>
        <taxon>Dikarya</taxon>
        <taxon>Ascomycota</taxon>
        <taxon>Pezizomycotina</taxon>
        <taxon>Sordariomycetes</taxon>
        <taxon>Xylariomycetidae</taxon>
        <taxon>Xylariales</taxon>
        <taxon>Xylariaceae</taxon>
        <taxon>Anthostomella</taxon>
    </lineage>
</organism>
<keyword evidence="4" id="KW-1185">Reference proteome</keyword>
<dbReference type="PROSITE" id="PS51186">
    <property type="entry name" value="GNAT"/>
    <property type="match status" value="1"/>
</dbReference>
<dbReference type="InterPro" id="IPR015416">
    <property type="entry name" value="Znf_H2C2_histone_UAS-bd"/>
</dbReference>
<dbReference type="EMBL" id="CAUWAG010000012">
    <property type="protein sequence ID" value="CAJ2508967.1"/>
    <property type="molecule type" value="Genomic_DNA"/>
</dbReference>
<feature type="domain" description="N-acetyltransferase" evidence="2">
    <location>
        <begin position="120"/>
        <end position="225"/>
    </location>
</feature>
<dbReference type="InterPro" id="IPR000182">
    <property type="entry name" value="GNAT_dom"/>
</dbReference>
<dbReference type="InterPro" id="IPR016181">
    <property type="entry name" value="Acyl_CoA_acyltransferase"/>
</dbReference>
<evidence type="ECO:0000256" key="1">
    <source>
        <dbReference type="SAM" id="MobiDB-lite"/>
    </source>
</evidence>
<accession>A0AAI8VR67</accession>
<evidence type="ECO:0000259" key="2">
    <source>
        <dbReference type="PROSITE" id="PS51186"/>
    </source>
</evidence>
<comment type="caution">
    <text evidence="3">The sequence shown here is derived from an EMBL/GenBank/DDBJ whole genome shotgun (WGS) entry which is preliminary data.</text>
</comment>
<dbReference type="SUPFAM" id="SSF55729">
    <property type="entry name" value="Acyl-CoA N-acyltransferases (Nat)"/>
    <property type="match status" value="1"/>
</dbReference>
<evidence type="ECO:0000313" key="3">
    <source>
        <dbReference type="EMBL" id="CAJ2508967.1"/>
    </source>
</evidence>
<dbReference type="Pfam" id="PF00583">
    <property type="entry name" value="Acetyltransf_1"/>
    <property type="match status" value="1"/>
</dbReference>
<dbReference type="PANTHER" id="PTHR43138:SF2">
    <property type="entry name" value="PROTEIN SPT10"/>
    <property type="match status" value="1"/>
</dbReference>
<dbReference type="GO" id="GO:0005634">
    <property type="term" value="C:nucleus"/>
    <property type="evidence" value="ECO:0007669"/>
    <property type="project" value="TreeGrafter"/>
</dbReference>
<feature type="region of interest" description="Disordered" evidence="1">
    <location>
        <begin position="375"/>
        <end position="440"/>
    </location>
</feature>
<name>A0AAI8VR67_9PEZI</name>
<dbReference type="InterPro" id="IPR052742">
    <property type="entry name" value="Mito_N-acetyltransferase"/>
</dbReference>
<dbReference type="PANTHER" id="PTHR43138">
    <property type="entry name" value="ACETYLTRANSFERASE, GNAT FAMILY"/>
    <property type="match status" value="1"/>
</dbReference>